<dbReference type="EMBL" id="FTMD01000006">
    <property type="protein sequence ID" value="SIQ74238.1"/>
    <property type="molecule type" value="Genomic_DNA"/>
</dbReference>
<dbReference type="AlphaFoldDB" id="A0A1N6V902"/>
<gene>
    <name evidence="1" type="ORF">SAMN05421829_106194</name>
</gene>
<dbReference type="STRING" id="34027.SAMN05421829_106194"/>
<dbReference type="RefSeq" id="WP_244551670.1">
    <property type="nucleotide sequence ID" value="NZ_FTMD01000006.1"/>
</dbReference>
<proteinExistence type="predicted"/>
<sequence length="347" mass="37018">MQTFEGIAMKRAWLRPGAGIAVAIVLLLGAEALLHSDTVLHRFRAVFAAGRAMDKLLHVERNPPRLLLLGNSRVDNGFDPVTVVEHAGGRSGPSGFNLGLPGANASVLHGIVRRLDSARLLGPGAIEQVVIGLDEGLVQADDSLGYLVFFGDRERMLAHGDYANLARSILRGWGYAGNLKQLREPAKLEQLVRAVLGPVEPVGGGAARRQGYRPGFGAAAQDADQVMRQEAGSTAPPDRIAAADLLAMLDLLRQCGVRASVVFPPLLTRQVLYLDEAHPAAAPYLKIRSELAARDVPMLALAAGERRDPAEFVNAGHLNDRGAQRFSAMLGRALADDGARPVRVGAR</sequence>
<reference evidence="2" key="1">
    <citation type="submission" date="2017-01" db="EMBL/GenBank/DDBJ databases">
        <authorList>
            <person name="Varghese N."/>
            <person name="Submissions S."/>
        </authorList>
    </citation>
    <scope>NUCLEOTIDE SEQUENCE [LARGE SCALE GENOMIC DNA]</scope>
    <source>
        <strain evidence="2">ATCC 51758</strain>
    </source>
</reference>
<keyword evidence="2" id="KW-1185">Reference proteome</keyword>
<name>A0A1N6V902_9RHOO</name>
<evidence type="ECO:0000313" key="1">
    <source>
        <dbReference type="EMBL" id="SIQ74238.1"/>
    </source>
</evidence>
<evidence type="ECO:0000313" key="2">
    <source>
        <dbReference type="Proteomes" id="UP000186819"/>
    </source>
</evidence>
<dbReference type="Proteomes" id="UP000186819">
    <property type="component" value="Unassembled WGS sequence"/>
</dbReference>
<organism evidence="1 2">
    <name type="scientific">Aromatoleum tolulyticum</name>
    <dbReference type="NCBI Taxonomy" id="34027"/>
    <lineage>
        <taxon>Bacteria</taxon>
        <taxon>Pseudomonadati</taxon>
        <taxon>Pseudomonadota</taxon>
        <taxon>Betaproteobacteria</taxon>
        <taxon>Rhodocyclales</taxon>
        <taxon>Rhodocyclaceae</taxon>
        <taxon>Aromatoleum</taxon>
    </lineage>
</organism>
<accession>A0A1N6V902</accession>
<evidence type="ECO:0008006" key="3">
    <source>
        <dbReference type="Google" id="ProtNLM"/>
    </source>
</evidence>
<protein>
    <recommendedName>
        <fullName evidence="3">GDSL-like Lipase/Acylhydrolase family protein</fullName>
    </recommendedName>
</protein>